<organism evidence="1 2">
    <name type="scientific">Araneus ventricosus</name>
    <name type="common">Orbweaver spider</name>
    <name type="synonym">Epeira ventricosa</name>
    <dbReference type="NCBI Taxonomy" id="182803"/>
    <lineage>
        <taxon>Eukaryota</taxon>
        <taxon>Metazoa</taxon>
        <taxon>Ecdysozoa</taxon>
        <taxon>Arthropoda</taxon>
        <taxon>Chelicerata</taxon>
        <taxon>Arachnida</taxon>
        <taxon>Araneae</taxon>
        <taxon>Araneomorphae</taxon>
        <taxon>Entelegynae</taxon>
        <taxon>Araneoidea</taxon>
        <taxon>Araneidae</taxon>
        <taxon>Araneus</taxon>
    </lineage>
</organism>
<sequence>MSDIVGDVTNNYQLSLRGSVPKWFYSPSLSGRLPCDRIFTVKLFEDLNIPVLNHFSKFRWLRRGRTSYQQIQPARIGDDWLKVLNPLECRSLSTLKEISKLRNLQGMNPQDSE</sequence>
<gene>
    <name evidence="1" type="ORF">AVEN_246377_1</name>
</gene>
<name>A0A4Y2Q5K8_ARAVE</name>
<evidence type="ECO:0000313" key="2">
    <source>
        <dbReference type="Proteomes" id="UP000499080"/>
    </source>
</evidence>
<dbReference type="AlphaFoldDB" id="A0A4Y2Q5K8"/>
<reference evidence="1 2" key="1">
    <citation type="journal article" date="2019" name="Sci. Rep.">
        <title>Orb-weaving spider Araneus ventricosus genome elucidates the spidroin gene catalogue.</title>
        <authorList>
            <person name="Kono N."/>
            <person name="Nakamura H."/>
            <person name="Ohtoshi R."/>
            <person name="Moran D.A.P."/>
            <person name="Shinohara A."/>
            <person name="Yoshida Y."/>
            <person name="Fujiwara M."/>
            <person name="Mori M."/>
            <person name="Tomita M."/>
            <person name="Arakawa K."/>
        </authorList>
    </citation>
    <scope>NUCLEOTIDE SEQUENCE [LARGE SCALE GENOMIC DNA]</scope>
</reference>
<evidence type="ECO:0000313" key="1">
    <source>
        <dbReference type="EMBL" id="GBN58413.1"/>
    </source>
</evidence>
<comment type="caution">
    <text evidence="1">The sequence shown here is derived from an EMBL/GenBank/DDBJ whole genome shotgun (WGS) entry which is preliminary data.</text>
</comment>
<protein>
    <submittedName>
        <fullName evidence="1">Uncharacterized protein</fullName>
    </submittedName>
</protein>
<dbReference type="EMBL" id="BGPR01012924">
    <property type="protein sequence ID" value="GBN58413.1"/>
    <property type="molecule type" value="Genomic_DNA"/>
</dbReference>
<keyword evidence="2" id="KW-1185">Reference proteome</keyword>
<proteinExistence type="predicted"/>
<dbReference type="Proteomes" id="UP000499080">
    <property type="component" value="Unassembled WGS sequence"/>
</dbReference>
<accession>A0A4Y2Q5K8</accession>